<dbReference type="Gene3D" id="1.50.10.130">
    <property type="entry name" value="Terpene synthase, N-terminal domain"/>
    <property type="match status" value="1"/>
</dbReference>
<evidence type="ECO:0000313" key="6">
    <source>
        <dbReference type="EMBL" id="KAJ9690165.1"/>
    </source>
</evidence>
<keyword evidence="3" id="KW-0812">Transmembrane</keyword>
<keyword evidence="7" id="KW-1185">Reference proteome</keyword>
<comment type="caution">
    <text evidence="6">The sequence shown here is derived from an EMBL/GenBank/DDBJ whole genome shotgun (WGS) entry which is preliminary data.</text>
</comment>
<dbReference type="GO" id="GO:0010333">
    <property type="term" value="F:terpene synthase activity"/>
    <property type="evidence" value="ECO:0007669"/>
    <property type="project" value="InterPro"/>
</dbReference>
<dbReference type="InterPro" id="IPR001906">
    <property type="entry name" value="Terpene_synth_N"/>
</dbReference>
<evidence type="ECO:0000259" key="4">
    <source>
        <dbReference type="Pfam" id="PF01397"/>
    </source>
</evidence>
<evidence type="ECO:0000256" key="2">
    <source>
        <dbReference type="ARBA" id="ARBA00022842"/>
    </source>
</evidence>
<dbReference type="InterPro" id="IPR050148">
    <property type="entry name" value="Terpene_synthase-like"/>
</dbReference>
<sequence length="530" mass="61340">MSTAHTWSVAEDHNLVSVPSKNDNHLYAQYSSLTVKFASPFSLYDEFYMEHAQKLEEVRSVLNEVGEGTFEVLLMIDIEAILQRQYRIVITTDDFSDNLYEVALRFRLLRQEGYYVTAGGRFLFLLIILIFLLMYMNEPTDVFNNFKDKEGKFEEKLGKDVRRLMGLYKASQLSVQGEDILEEARNFSNRHLNAWNTHNDQHQARIVRNTLGHSHHKSLARFMAKRFLNDFQGTDGWINSFRQLAKMDFNMYLYNKNHFYFRWWKDLGLAKELKFARNQPLKWHMWPLAVLPDPSLSEQRVKLTKPISLVHIIDDIFYVHGTLDELTVFTEAVNRWEYEAVGQLPDYMKVCFNALNGITNEISSKVYKDYGWKPIDSLPKSWAILCNAFLTDDHSKNGIISSGVHVVLVHMFFLLGHGVTKRNVGIVDDFPGIISSAATILRLWDDLGSAKEHPGTPIKNAPCHVMHTISETWKLLNQQCLVPNPFSTWFTKAYLNVARMVPLMYSYDDNQCLPSLEEHMKLLVEASVSS</sequence>
<dbReference type="Pfam" id="PF01397">
    <property type="entry name" value="Terpene_synth"/>
    <property type="match status" value="1"/>
</dbReference>
<dbReference type="SUPFAM" id="SSF48576">
    <property type="entry name" value="Terpenoid synthases"/>
    <property type="match status" value="1"/>
</dbReference>
<keyword evidence="1" id="KW-0479">Metal-binding</keyword>
<dbReference type="InterPro" id="IPR008949">
    <property type="entry name" value="Isoprenoid_synthase_dom_sf"/>
</dbReference>
<dbReference type="Proteomes" id="UP001168098">
    <property type="component" value="Unassembled WGS sequence"/>
</dbReference>
<dbReference type="GO" id="GO:0016114">
    <property type="term" value="P:terpenoid biosynthetic process"/>
    <property type="evidence" value="ECO:0007669"/>
    <property type="project" value="InterPro"/>
</dbReference>
<accession>A0AA38ZJE7</accession>
<dbReference type="SUPFAM" id="SSF48239">
    <property type="entry name" value="Terpenoid cyclases/Protein prenyltransferases"/>
    <property type="match status" value="1"/>
</dbReference>
<dbReference type="InterPro" id="IPR008930">
    <property type="entry name" value="Terpenoid_cyclase/PrenylTrfase"/>
</dbReference>
<keyword evidence="2" id="KW-0460">Magnesium</keyword>
<dbReference type="PANTHER" id="PTHR31225:SF234">
    <property type="entry name" value="TERPENE SYNTHASE 4-RELATED"/>
    <property type="match status" value="1"/>
</dbReference>
<feature type="domain" description="Terpene synthase N-terminal" evidence="4">
    <location>
        <begin position="140"/>
        <end position="210"/>
    </location>
</feature>
<dbReference type="Gene3D" id="1.10.600.10">
    <property type="entry name" value="Farnesyl Diphosphate Synthase"/>
    <property type="match status" value="1"/>
</dbReference>
<reference evidence="6 7" key="1">
    <citation type="journal article" date="2023" name="BMC Biotechnol.">
        <title>Vitis rotundifolia cv Carlos genome sequencing.</title>
        <authorList>
            <person name="Huff M."/>
            <person name="Hulse-Kemp A."/>
            <person name="Scheffler B."/>
            <person name="Youngblood R."/>
            <person name="Simpson S."/>
            <person name="Babiker E."/>
            <person name="Staton M."/>
        </authorList>
    </citation>
    <scope>NUCLEOTIDE SEQUENCE [LARGE SCALE GENOMIC DNA]</scope>
    <source>
        <tissue evidence="6">Leaf</tissue>
    </source>
</reference>
<evidence type="ECO:0000256" key="1">
    <source>
        <dbReference type="ARBA" id="ARBA00022723"/>
    </source>
</evidence>
<keyword evidence="3" id="KW-1133">Transmembrane helix</keyword>
<dbReference type="AlphaFoldDB" id="A0AA38ZJE7"/>
<dbReference type="InterPro" id="IPR005630">
    <property type="entry name" value="Terpene_synthase_metal-bd"/>
</dbReference>
<name>A0AA38ZJE7_VITRO</name>
<feature type="transmembrane region" description="Helical" evidence="3">
    <location>
        <begin position="114"/>
        <end position="136"/>
    </location>
</feature>
<dbReference type="GO" id="GO:0000287">
    <property type="term" value="F:magnesium ion binding"/>
    <property type="evidence" value="ECO:0007669"/>
    <property type="project" value="InterPro"/>
</dbReference>
<dbReference type="PANTHER" id="PTHR31225">
    <property type="entry name" value="OS04G0344100 PROTEIN-RELATED"/>
    <property type="match status" value="1"/>
</dbReference>
<keyword evidence="3" id="KW-0472">Membrane</keyword>
<protein>
    <submittedName>
        <fullName evidence="6">Uncharacterized protein</fullName>
    </submittedName>
</protein>
<gene>
    <name evidence="6" type="ORF">PVL29_012691</name>
</gene>
<evidence type="ECO:0000313" key="7">
    <source>
        <dbReference type="Proteomes" id="UP001168098"/>
    </source>
</evidence>
<dbReference type="InterPro" id="IPR036965">
    <property type="entry name" value="Terpene_synth_N_sf"/>
</dbReference>
<proteinExistence type="predicted"/>
<evidence type="ECO:0000259" key="5">
    <source>
        <dbReference type="Pfam" id="PF03936"/>
    </source>
</evidence>
<dbReference type="EMBL" id="JARBHA010000010">
    <property type="protein sequence ID" value="KAJ9690165.1"/>
    <property type="molecule type" value="Genomic_DNA"/>
</dbReference>
<organism evidence="6 7">
    <name type="scientific">Vitis rotundifolia</name>
    <name type="common">Muscadine grape</name>
    <dbReference type="NCBI Taxonomy" id="103349"/>
    <lineage>
        <taxon>Eukaryota</taxon>
        <taxon>Viridiplantae</taxon>
        <taxon>Streptophyta</taxon>
        <taxon>Embryophyta</taxon>
        <taxon>Tracheophyta</taxon>
        <taxon>Spermatophyta</taxon>
        <taxon>Magnoliopsida</taxon>
        <taxon>eudicotyledons</taxon>
        <taxon>Gunneridae</taxon>
        <taxon>Pentapetalae</taxon>
        <taxon>rosids</taxon>
        <taxon>Vitales</taxon>
        <taxon>Vitaceae</taxon>
        <taxon>Viteae</taxon>
        <taxon>Vitis</taxon>
    </lineage>
</organism>
<dbReference type="Pfam" id="PF03936">
    <property type="entry name" value="Terpene_synth_C"/>
    <property type="match status" value="1"/>
</dbReference>
<feature type="domain" description="Terpene synthase metal-binding" evidence="5">
    <location>
        <begin position="265"/>
        <end position="452"/>
    </location>
</feature>
<evidence type="ECO:0000256" key="3">
    <source>
        <dbReference type="SAM" id="Phobius"/>
    </source>
</evidence>